<reference evidence="1" key="1">
    <citation type="journal article" date="2014" name="Front. Microbiol.">
        <title>High frequency of phylogenetically diverse reductive dehalogenase-homologous genes in deep subseafloor sedimentary metagenomes.</title>
        <authorList>
            <person name="Kawai M."/>
            <person name="Futagami T."/>
            <person name="Toyoda A."/>
            <person name="Takaki Y."/>
            <person name="Nishi S."/>
            <person name="Hori S."/>
            <person name="Arai W."/>
            <person name="Tsubouchi T."/>
            <person name="Morono Y."/>
            <person name="Uchiyama I."/>
            <person name="Ito T."/>
            <person name="Fujiyama A."/>
            <person name="Inagaki F."/>
            <person name="Takami H."/>
        </authorList>
    </citation>
    <scope>NUCLEOTIDE SEQUENCE</scope>
    <source>
        <strain evidence="1">Expedition CK06-06</strain>
    </source>
</reference>
<comment type="caution">
    <text evidence="1">The sequence shown here is derived from an EMBL/GenBank/DDBJ whole genome shotgun (WGS) entry which is preliminary data.</text>
</comment>
<accession>X0S596</accession>
<dbReference type="EMBL" id="BARS01003977">
    <property type="protein sequence ID" value="GAF71097.1"/>
    <property type="molecule type" value="Genomic_DNA"/>
</dbReference>
<name>X0S596_9ZZZZ</name>
<organism evidence="1">
    <name type="scientific">marine sediment metagenome</name>
    <dbReference type="NCBI Taxonomy" id="412755"/>
    <lineage>
        <taxon>unclassified sequences</taxon>
        <taxon>metagenomes</taxon>
        <taxon>ecological metagenomes</taxon>
    </lineage>
</organism>
<sequence>LFLMDTLKEAFRGLNGVLETLGKDFQQAADLLSHYD</sequence>
<protein>
    <submittedName>
        <fullName evidence="1">Uncharacterized protein</fullName>
    </submittedName>
</protein>
<proteinExistence type="predicted"/>
<dbReference type="AlphaFoldDB" id="X0S596"/>
<feature type="non-terminal residue" evidence="1">
    <location>
        <position position="1"/>
    </location>
</feature>
<gene>
    <name evidence="1" type="ORF">S01H1_07742</name>
</gene>
<evidence type="ECO:0000313" key="1">
    <source>
        <dbReference type="EMBL" id="GAF71097.1"/>
    </source>
</evidence>